<gene>
    <name evidence="2" type="ORF">SCHPADRAFT_712648</name>
</gene>
<evidence type="ECO:0000313" key="2">
    <source>
        <dbReference type="EMBL" id="KLO05786.1"/>
    </source>
</evidence>
<name>A0A0H2RLR5_9AGAM</name>
<dbReference type="EMBL" id="KQ086267">
    <property type="protein sequence ID" value="KLO05786.1"/>
    <property type="molecule type" value="Genomic_DNA"/>
</dbReference>
<feature type="region of interest" description="Disordered" evidence="1">
    <location>
        <begin position="149"/>
        <end position="236"/>
    </location>
</feature>
<reference evidence="2 3" key="1">
    <citation type="submission" date="2015-04" db="EMBL/GenBank/DDBJ databases">
        <title>Complete genome sequence of Schizopora paradoxa KUC8140, a cosmopolitan wood degrader in East Asia.</title>
        <authorList>
            <consortium name="DOE Joint Genome Institute"/>
            <person name="Min B."/>
            <person name="Park H."/>
            <person name="Jang Y."/>
            <person name="Kim J.-J."/>
            <person name="Kim K.H."/>
            <person name="Pangilinan J."/>
            <person name="Lipzen A."/>
            <person name="Riley R."/>
            <person name="Grigoriev I.V."/>
            <person name="Spatafora J.W."/>
            <person name="Choi I.-G."/>
        </authorList>
    </citation>
    <scope>NUCLEOTIDE SEQUENCE [LARGE SCALE GENOMIC DNA]</scope>
    <source>
        <strain evidence="2 3">KUC8140</strain>
    </source>
</reference>
<dbReference type="AlphaFoldDB" id="A0A0H2RLR5"/>
<organism evidence="2 3">
    <name type="scientific">Schizopora paradoxa</name>
    <dbReference type="NCBI Taxonomy" id="27342"/>
    <lineage>
        <taxon>Eukaryota</taxon>
        <taxon>Fungi</taxon>
        <taxon>Dikarya</taxon>
        <taxon>Basidiomycota</taxon>
        <taxon>Agaricomycotina</taxon>
        <taxon>Agaricomycetes</taxon>
        <taxon>Hymenochaetales</taxon>
        <taxon>Schizoporaceae</taxon>
        <taxon>Schizopora</taxon>
    </lineage>
</organism>
<accession>A0A0H2RLR5</accession>
<sequence>MQMQMQVAMQPINPGAPMTPAAAPSDAARADPSCVAPSIATGCFRLFLSSPAPAGYSASPAASVTFANVNNIGMRGNGATTMTKPSSNAFIAHCASIARQSAMGGSGSAIDLVDLAGLGAMGAGIGAIGEKRMNFGEITSPIQPQPANVIQHQTASTAPTHLPSPPALPVRPPLGSARRSKSTSSSVARNAQPTHLTHFSHRSHLSRPDSQASSSYKCMANVGTSTPPPTHRAGNLLPVGRRTRIVGYRTRAWRAPSAD</sequence>
<evidence type="ECO:0000313" key="3">
    <source>
        <dbReference type="Proteomes" id="UP000053477"/>
    </source>
</evidence>
<feature type="compositionally biased region" description="Low complexity" evidence="1">
    <location>
        <begin position="173"/>
        <end position="191"/>
    </location>
</feature>
<feature type="region of interest" description="Disordered" evidence="1">
    <location>
        <begin position="1"/>
        <end position="24"/>
    </location>
</feature>
<feature type="compositionally biased region" description="Pro residues" evidence="1">
    <location>
        <begin position="162"/>
        <end position="172"/>
    </location>
</feature>
<dbReference type="InParanoid" id="A0A0H2RLR5"/>
<protein>
    <submittedName>
        <fullName evidence="2">Uncharacterized protein</fullName>
    </submittedName>
</protein>
<keyword evidence="3" id="KW-1185">Reference proteome</keyword>
<proteinExistence type="predicted"/>
<dbReference type="Proteomes" id="UP000053477">
    <property type="component" value="Unassembled WGS sequence"/>
</dbReference>
<evidence type="ECO:0000256" key="1">
    <source>
        <dbReference type="SAM" id="MobiDB-lite"/>
    </source>
</evidence>
<feature type="compositionally biased region" description="Polar residues" evidence="1">
    <location>
        <begin position="149"/>
        <end position="159"/>
    </location>
</feature>